<organism evidence="1 2">
    <name type="scientific">Hevea brasiliensis</name>
    <name type="common">Para rubber tree</name>
    <name type="synonym">Siphonia brasiliensis</name>
    <dbReference type="NCBI Taxonomy" id="3981"/>
    <lineage>
        <taxon>Eukaryota</taxon>
        <taxon>Viridiplantae</taxon>
        <taxon>Streptophyta</taxon>
        <taxon>Embryophyta</taxon>
        <taxon>Tracheophyta</taxon>
        <taxon>Spermatophyta</taxon>
        <taxon>Magnoliopsida</taxon>
        <taxon>eudicotyledons</taxon>
        <taxon>Gunneridae</taxon>
        <taxon>Pentapetalae</taxon>
        <taxon>rosids</taxon>
        <taxon>fabids</taxon>
        <taxon>Malpighiales</taxon>
        <taxon>Euphorbiaceae</taxon>
        <taxon>Crotonoideae</taxon>
        <taxon>Micrandreae</taxon>
        <taxon>Hevea</taxon>
    </lineage>
</organism>
<evidence type="ECO:0000313" key="1">
    <source>
        <dbReference type="EMBL" id="KAF2282268.1"/>
    </source>
</evidence>
<accession>A0A6A6K276</accession>
<sequence>MDASAWCEHGICVLCLCRRASRHALHWAWELRLANVCKLTPWLDRITTMNPVLLGPISMLAVAIGCWCKVWAWHFCAIPVLAPADRRCTGMVCGHGAYVLCLCRVRADMQRHRAWGELLMGKACRELGCYITRVVDGRACCDRALLRLWE</sequence>
<reference evidence="1 2" key="1">
    <citation type="journal article" date="2020" name="Mol. Plant">
        <title>The Chromosome-Based Rubber Tree Genome Provides New Insights into Spurge Genome Evolution and Rubber Biosynthesis.</title>
        <authorList>
            <person name="Liu J."/>
            <person name="Shi C."/>
            <person name="Shi C.C."/>
            <person name="Li W."/>
            <person name="Zhang Q.J."/>
            <person name="Zhang Y."/>
            <person name="Li K."/>
            <person name="Lu H.F."/>
            <person name="Shi C."/>
            <person name="Zhu S.T."/>
            <person name="Xiao Z.Y."/>
            <person name="Nan H."/>
            <person name="Yue Y."/>
            <person name="Zhu X.G."/>
            <person name="Wu Y."/>
            <person name="Hong X.N."/>
            <person name="Fan G.Y."/>
            <person name="Tong Y."/>
            <person name="Zhang D."/>
            <person name="Mao C.L."/>
            <person name="Liu Y.L."/>
            <person name="Hao S.J."/>
            <person name="Liu W.Q."/>
            <person name="Lv M.Q."/>
            <person name="Zhang H.B."/>
            <person name="Liu Y."/>
            <person name="Hu-Tang G.R."/>
            <person name="Wang J.P."/>
            <person name="Wang J.H."/>
            <person name="Sun Y.H."/>
            <person name="Ni S.B."/>
            <person name="Chen W.B."/>
            <person name="Zhang X.C."/>
            <person name="Jiao Y.N."/>
            <person name="Eichler E.E."/>
            <person name="Li G.H."/>
            <person name="Liu X."/>
            <person name="Gao L.Z."/>
        </authorList>
    </citation>
    <scope>NUCLEOTIDE SEQUENCE [LARGE SCALE GENOMIC DNA]</scope>
    <source>
        <strain evidence="2">cv. GT1</strain>
        <tissue evidence="1">Leaf</tissue>
    </source>
</reference>
<keyword evidence="2" id="KW-1185">Reference proteome</keyword>
<gene>
    <name evidence="1" type="ORF">GH714_044037</name>
</gene>
<dbReference type="AlphaFoldDB" id="A0A6A6K276"/>
<name>A0A6A6K276_HEVBR</name>
<protein>
    <submittedName>
        <fullName evidence="1">Uncharacterized protein</fullName>
    </submittedName>
</protein>
<dbReference type="Proteomes" id="UP000467840">
    <property type="component" value="Unassembled WGS sequence"/>
</dbReference>
<evidence type="ECO:0000313" key="2">
    <source>
        <dbReference type="Proteomes" id="UP000467840"/>
    </source>
</evidence>
<dbReference type="EMBL" id="JAAGAX010000448">
    <property type="protein sequence ID" value="KAF2282268.1"/>
    <property type="molecule type" value="Genomic_DNA"/>
</dbReference>
<proteinExistence type="predicted"/>
<comment type="caution">
    <text evidence="1">The sequence shown here is derived from an EMBL/GenBank/DDBJ whole genome shotgun (WGS) entry which is preliminary data.</text>
</comment>